<keyword evidence="7" id="KW-0687">Ribonucleoprotein</keyword>
<gene>
    <name evidence="6" type="primary">prmA</name>
    <name evidence="7" type="ORF">U725_02618</name>
</gene>
<dbReference type="Proteomes" id="UP000028401">
    <property type="component" value="Unassembled WGS sequence"/>
</dbReference>
<dbReference type="GO" id="GO:0016279">
    <property type="term" value="F:protein-lysine N-methyltransferase activity"/>
    <property type="evidence" value="ECO:0007669"/>
    <property type="project" value="RHEA"/>
</dbReference>
<evidence type="ECO:0000256" key="6">
    <source>
        <dbReference type="HAMAP-Rule" id="MF_00735"/>
    </source>
</evidence>
<evidence type="ECO:0000313" key="8">
    <source>
        <dbReference type="Proteomes" id="UP000028401"/>
    </source>
</evidence>
<feature type="binding site" evidence="6">
    <location>
        <position position="179"/>
    </location>
    <ligand>
        <name>S-adenosyl-L-methionine</name>
        <dbReference type="ChEBI" id="CHEBI:59789"/>
    </ligand>
</feature>
<organism evidence="7 8">
    <name type="scientific">Lactococcus cremoris subsp. cremoris GE214</name>
    <dbReference type="NCBI Taxonomy" id="1415168"/>
    <lineage>
        <taxon>Bacteria</taxon>
        <taxon>Bacillati</taxon>
        <taxon>Bacillota</taxon>
        <taxon>Bacilli</taxon>
        <taxon>Lactobacillales</taxon>
        <taxon>Streptococcaceae</taxon>
        <taxon>Lactococcus</taxon>
        <taxon>Lactococcus cremoris subsp. cremoris</taxon>
    </lineage>
</organism>
<dbReference type="Gene3D" id="3.40.50.150">
    <property type="entry name" value="Vaccinia Virus protein VP39"/>
    <property type="match status" value="1"/>
</dbReference>
<accession>A0A084A7K9</accession>
<keyword evidence="7" id="KW-0689">Ribosomal protein</keyword>
<evidence type="ECO:0000256" key="5">
    <source>
        <dbReference type="ARBA" id="ARBA00022691"/>
    </source>
</evidence>
<evidence type="ECO:0000313" key="7">
    <source>
        <dbReference type="EMBL" id="KEY61288.1"/>
    </source>
</evidence>
<dbReference type="NCBIfam" id="TIGR00406">
    <property type="entry name" value="prmA"/>
    <property type="match status" value="1"/>
</dbReference>
<name>A0A084A7K9_LACLC</name>
<protein>
    <recommendedName>
        <fullName evidence="6">Ribosomal protein L11 methyltransferase</fullName>
        <shortName evidence="6">L11 Mtase</shortName>
        <ecNumber evidence="6">2.1.1.-</ecNumber>
    </recommendedName>
</protein>
<evidence type="ECO:0000256" key="2">
    <source>
        <dbReference type="ARBA" id="ARBA00022490"/>
    </source>
</evidence>
<comment type="catalytic activity">
    <reaction evidence="6">
        <text>L-lysyl-[protein] + 3 S-adenosyl-L-methionine = N(6),N(6),N(6)-trimethyl-L-lysyl-[protein] + 3 S-adenosyl-L-homocysteine + 3 H(+)</text>
        <dbReference type="Rhea" id="RHEA:54192"/>
        <dbReference type="Rhea" id="RHEA-COMP:9752"/>
        <dbReference type="Rhea" id="RHEA-COMP:13826"/>
        <dbReference type="ChEBI" id="CHEBI:15378"/>
        <dbReference type="ChEBI" id="CHEBI:29969"/>
        <dbReference type="ChEBI" id="CHEBI:57856"/>
        <dbReference type="ChEBI" id="CHEBI:59789"/>
        <dbReference type="ChEBI" id="CHEBI:61961"/>
    </reaction>
</comment>
<sequence>MNNWNSITIKISREAEEAISALLIEAGSAGVEINDSADYLNHEDQFGEVLPEIEQSELVEITAYYPENMPIVELKAEIEHKIANLADYFSLTGLSVTTNNLSETNWAEAWKKYFEPARITHDLTIVPSWTKDYVATGSEKLIRLDPGMAFGTGTHPTTKMSLYALEQVLRGGETLLDVGTGSGVLSVAATYLGAAEIFAYDIDEVAVRVALENIELNPGHEKIHVSANNLLEGIDKKADVIVANILADILVLMTDDAFRLVKEEGYLIMSGIIADKADMVIASAENAGFFLETRMIQGEWNCLIFKKTENREGAIGG</sequence>
<comment type="subcellular location">
    <subcellularLocation>
        <location evidence="6">Cytoplasm</location>
    </subcellularLocation>
</comment>
<dbReference type="AlphaFoldDB" id="A0A084A7K9"/>
<evidence type="ECO:0000256" key="1">
    <source>
        <dbReference type="ARBA" id="ARBA00009741"/>
    </source>
</evidence>
<evidence type="ECO:0000256" key="3">
    <source>
        <dbReference type="ARBA" id="ARBA00022603"/>
    </source>
</evidence>
<dbReference type="InterPro" id="IPR050078">
    <property type="entry name" value="Ribosomal_L11_MeTrfase_PrmA"/>
</dbReference>
<dbReference type="PATRIC" id="fig|1415168.3.peg.2671"/>
<dbReference type="RefSeq" id="WP_042749010.1">
    <property type="nucleotide sequence ID" value="NZ_AZSI01000204.1"/>
</dbReference>
<keyword evidence="4 6" id="KW-0808">Transferase</keyword>
<dbReference type="EMBL" id="AZSI01000204">
    <property type="protein sequence ID" value="KEY61288.1"/>
    <property type="molecule type" value="Genomic_DNA"/>
</dbReference>
<dbReference type="SUPFAM" id="SSF53335">
    <property type="entry name" value="S-adenosyl-L-methionine-dependent methyltransferases"/>
    <property type="match status" value="1"/>
</dbReference>
<dbReference type="GO" id="GO:0005840">
    <property type="term" value="C:ribosome"/>
    <property type="evidence" value="ECO:0007669"/>
    <property type="project" value="UniProtKB-KW"/>
</dbReference>
<dbReference type="EC" id="2.1.1.-" evidence="6"/>
<feature type="binding site" evidence="6">
    <location>
        <position position="158"/>
    </location>
    <ligand>
        <name>S-adenosyl-L-methionine</name>
        <dbReference type="ChEBI" id="CHEBI:59789"/>
    </ligand>
</feature>
<dbReference type="InterPro" id="IPR004498">
    <property type="entry name" value="Ribosomal_PrmA_MeTrfase"/>
</dbReference>
<evidence type="ECO:0000256" key="4">
    <source>
        <dbReference type="ARBA" id="ARBA00022679"/>
    </source>
</evidence>
<dbReference type="CDD" id="cd02440">
    <property type="entry name" value="AdoMet_MTases"/>
    <property type="match status" value="1"/>
</dbReference>
<keyword evidence="2 6" id="KW-0963">Cytoplasm</keyword>
<comment type="similarity">
    <text evidence="1 6">Belongs to the methyltransferase superfamily. PrmA family.</text>
</comment>
<comment type="caution">
    <text evidence="7">The sequence shown here is derived from an EMBL/GenBank/DDBJ whole genome shotgun (WGS) entry which is preliminary data.</text>
</comment>
<dbReference type="PANTHER" id="PTHR43648">
    <property type="entry name" value="ELECTRON TRANSFER FLAVOPROTEIN BETA SUBUNIT LYSINE METHYLTRANSFERASE"/>
    <property type="match status" value="1"/>
</dbReference>
<dbReference type="GO" id="GO:0005737">
    <property type="term" value="C:cytoplasm"/>
    <property type="evidence" value="ECO:0007669"/>
    <property type="project" value="UniProtKB-SubCell"/>
</dbReference>
<keyword evidence="5 6" id="KW-0949">S-adenosyl-L-methionine</keyword>
<dbReference type="InterPro" id="IPR029063">
    <property type="entry name" value="SAM-dependent_MTases_sf"/>
</dbReference>
<keyword evidence="3 6" id="KW-0489">Methyltransferase</keyword>
<proteinExistence type="inferred from homology"/>
<dbReference type="GO" id="GO:0032259">
    <property type="term" value="P:methylation"/>
    <property type="evidence" value="ECO:0007669"/>
    <property type="project" value="UniProtKB-KW"/>
</dbReference>
<feature type="binding site" evidence="6">
    <location>
        <position position="201"/>
    </location>
    <ligand>
        <name>S-adenosyl-L-methionine</name>
        <dbReference type="ChEBI" id="CHEBI:59789"/>
    </ligand>
</feature>
<dbReference type="HAMAP" id="MF_00735">
    <property type="entry name" value="Methyltr_PrmA"/>
    <property type="match status" value="1"/>
</dbReference>
<dbReference type="Pfam" id="PF06325">
    <property type="entry name" value="PrmA"/>
    <property type="match status" value="1"/>
</dbReference>
<comment type="function">
    <text evidence="6">Methylates ribosomal protein L11.</text>
</comment>
<dbReference type="PIRSF" id="PIRSF000401">
    <property type="entry name" value="RPL11_MTase"/>
    <property type="match status" value="1"/>
</dbReference>
<reference evidence="7 8" key="1">
    <citation type="submission" date="2014-06" db="EMBL/GenBank/DDBJ databases">
        <title>Draft genome sequence of the putrescine producing strain Lactococcus lactis subsp cremoris GE214.</title>
        <authorList>
            <person name="Ladero V."/>
            <person name="Linares D.M."/>
            <person name="del Rio B."/>
            <person name="Mayo B."/>
            <person name="Martin M.C."/>
            <person name="Fernandez M."/>
            <person name="Alvarez M.A."/>
        </authorList>
    </citation>
    <scope>NUCLEOTIDE SEQUENCE [LARGE SCALE GENOMIC DNA]</scope>
    <source>
        <strain evidence="7 8">GE214</strain>
    </source>
</reference>
<feature type="binding site" evidence="6">
    <location>
        <position position="244"/>
    </location>
    <ligand>
        <name>S-adenosyl-L-methionine</name>
        <dbReference type="ChEBI" id="CHEBI:59789"/>
    </ligand>
</feature>
<dbReference type="PANTHER" id="PTHR43648:SF1">
    <property type="entry name" value="ELECTRON TRANSFER FLAVOPROTEIN BETA SUBUNIT LYSINE METHYLTRANSFERASE"/>
    <property type="match status" value="1"/>
</dbReference>